<gene>
    <name evidence="4" type="ORF">EDD40_0411</name>
</gene>
<evidence type="ECO:0000313" key="5">
    <source>
        <dbReference type="Proteomes" id="UP000268727"/>
    </source>
</evidence>
<dbReference type="SUPFAM" id="SSF51735">
    <property type="entry name" value="NAD(P)-binding Rossmann-fold domains"/>
    <property type="match status" value="1"/>
</dbReference>
<evidence type="ECO:0000256" key="3">
    <source>
        <dbReference type="RuleBase" id="RU000363"/>
    </source>
</evidence>
<evidence type="ECO:0000256" key="2">
    <source>
        <dbReference type="ARBA" id="ARBA00023002"/>
    </source>
</evidence>
<evidence type="ECO:0000313" key="4">
    <source>
        <dbReference type="EMBL" id="ROP35190.1"/>
    </source>
</evidence>
<proteinExistence type="inferred from homology"/>
<name>A0A3N1GY32_9PSEU</name>
<dbReference type="PANTHER" id="PTHR43639">
    <property type="entry name" value="OXIDOREDUCTASE, SHORT-CHAIN DEHYDROGENASE/REDUCTASE FAMILY (AFU_ORTHOLOGUE AFUA_5G02870)"/>
    <property type="match status" value="1"/>
</dbReference>
<dbReference type="OrthoDB" id="8959163at2"/>
<dbReference type="PRINTS" id="PR00081">
    <property type="entry name" value="GDHRDH"/>
</dbReference>
<dbReference type="InterPro" id="IPR036291">
    <property type="entry name" value="NAD(P)-bd_dom_sf"/>
</dbReference>
<keyword evidence="2" id="KW-0560">Oxidoreductase</keyword>
<dbReference type="Gene3D" id="3.40.50.720">
    <property type="entry name" value="NAD(P)-binding Rossmann-like Domain"/>
    <property type="match status" value="1"/>
</dbReference>
<keyword evidence="5" id="KW-1185">Reference proteome</keyword>
<dbReference type="Proteomes" id="UP000268727">
    <property type="component" value="Unassembled WGS sequence"/>
</dbReference>
<dbReference type="PRINTS" id="PR00080">
    <property type="entry name" value="SDRFAMILY"/>
</dbReference>
<comment type="caution">
    <text evidence="4">The sequence shown here is derived from an EMBL/GenBank/DDBJ whole genome shotgun (WGS) entry which is preliminary data.</text>
</comment>
<dbReference type="PANTHER" id="PTHR43639:SF1">
    <property type="entry name" value="SHORT-CHAIN DEHYDROGENASE_REDUCTASE FAMILY PROTEIN"/>
    <property type="match status" value="1"/>
</dbReference>
<dbReference type="RefSeq" id="WP_123741378.1">
    <property type="nucleotide sequence ID" value="NZ_RJKM01000001.1"/>
</dbReference>
<protein>
    <submittedName>
        <fullName evidence="4">NAD(P)-dependent dehydrogenase (Short-subunit alcohol dehydrogenase family)</fullName>
    </submittedName>
</protein>
<reference evidence="4 5" key="1">
    <citation type="submission" date="2018-11" db="EMBL/GenBank/DDBJ databases">
        <title>Sequencing the genomes of 1000 actinobacteria strains.</title>
        <authorList>
            <person name="Klenk H.-P."/>
        </authorList>
    </citation>
    <scope>NUCLEOTIDE SEQUENCE [LARGE SCALE GENOMIC DNA]</scope>
    <source>
        <strain evidence="4 5">DSM 44231</strain>
    </source>
</reference>
<dbReference type="NCBIfam" id="NF005095">
    <property type="entry name" value="PRK06523.1"/>
    <property type="match status" value="1"/>
</dbReference>
<dbReference type="InterPro" id="IPR002347">
    <property type="entry name" value="SDR_fam"/>
</dbReference>
<organism evidence="4 5">
    <name type="scientific">Saccharothrix texasensis</name>
    <dbReference type="NCBI Taxonomy" id="103734"/>
    <lineage>
        <taxon>Bacteria</taxon>
        <taxon>Bacillati</taxon>
        <taxon>Actinomycetota</taxon>
        <taxon>Actinomycetes</taxon>
        <taxon>Pseudonocardiales</taxon>
        <taxon>Pseudonocardiaceae</taxon>
        <taxon>Saccharothrix</taxon>
    </lineage>
</organism>
<comment type="similarity">
    <text evidence="1 3">Belongs to the short-chain dehydrogenases/reductases (SDR) family.</text>
</comment>
<dbReference type="AlphaFoldDB" id="A0A3N1GY32"/>
<dbReference type="GO" id="GO:0016491">
    <property type="term" value="F:oxidoreductase activity"/>
    <property type="evidence" value="ECO:0007669"/>
    <property type="project" value="UniProtKB-KW"/>
</dbReference>
<dbReference type="EMBL" id="RJKM01000001">
    <property type="protein sequence ID" value="ROP35190.1"/>
    <property type="molecule type" value="Genomic_DNA"/>
</dbReference>
<evidence type="ECO:0000256" key="1">
    <source>
        <dbReference type="ARBA" id="ARBA00006484"/>
    </source>
</evidence>
<dbReference type="FunFam" id="3.40.50.720:FF:000084">
    <property type="entry name" value="Short-chain dehydrogenase reductase"/>
    <property type="match status" value="1"/>
</dbReference>
<dbReference type="PROSITE" id="PS00061">
    <property type="entry name" value="ADH_SHORT"/>
    <property type="match status" value="1"/>
</dbReference>
<accession>A0A3N1GY32</accession>
<dbReference type="Pfam" id="PF00106">
    <property type="entry name" value="adh_short"/>
    <property type="match status" value="1"/>
</dbReference>
<dbReference type="InterPro" id="IPR020904">
    <property type="entry name" value="Sc_DH/Rdtase_CS"/>
</dbReference>
<sequence length="261" mass="26398">MSSNSSGLLRGKRALVTGGTKGIGAAVVRKFVEEGATVVASARNAVSDLPEGARVITADLSSQAGAEELAEKVLDALGGIDILVNNAGGGALPNLEGPTAIPDEVWVNELNLNFLAAVRLDRALLPHMIKQGSGAIVQIGSNAARRPIAPLLPYTAAKAAMANYAKGLATDVAPKGVRVNSVMPGLTLTPSSEAVMTGIAAATGMSFEEAKEMLIAGEAIPLGGPGRPEDVAELVAFLASDRASRIVGAAYVIDGGALPEV</sequence>